<protein>
    <recommendedName>
        <fullName evidence="2">malate dehydrogenase</fullName>
        <ecNumber evidence="2">1.1.1.37</ecNumber>
    </recommendedName>
</protein>
<dbReference type="Proteomes" id="UP000594261">
    <property type="component" value="Chromosome 12"/>
</dbReference>
<dbReference type="InParanoid" id="A0A7N2N4M6"/>
<dbReference type="EnsemblPlants" id="QL12p027355:mrna">
    <property type="protein sequence ID" value="QL12p027355:mrna"/>
    <property type="gene ID" value="QL12p027355"/>
</dbReference>
<dbReference type="EMBL" id="LRBV02000012">
    <property type="status" value="NOT_ANNOTATED_CDS"/>
    <property type="molecule type" value="Genomic_DNA"/>
</dbReference>
<dbReference type="AlphaFoldDB" id="A0A7N2N4M6"/>
<evidence type="ECO:0000256" key="4">
    <source>
        <dbReference type="ARBA" id="ARBA00023027"/>
    </source>
</evidence>
<evidence type="ECO:0000256" key="3">
    <source>
        <dbReference type="ARBA" id="ARBA00023002"/>
    </source>
</evidence>
<keyword evidence="3" id="KW-0560">Oxidoreductase</keyword>
<dbReference type="SUPFAM" id="SSF51735">
    <property type="entry name" value="NAD(P)-binding Rossmann-fold domains"/>
    <property type="match status" value="1"/>
</dbReference>
<dbReference type="Gene3D" id="3.40.50.720">
    <property type="entry name" value="NAD(P)-binding Rossmann-like Domain"/>
    <property type="match status" value="1"/>
</dbReference>
<keyword evidence="7" id="KW-1185">Reference proteome</keyword>
<name>A0A7N2N4M6_QUELO</name>
<dbReference type="PANTHER" id="PTHR23382">
    <property type="entry name" value="MALATE DEHYDROGENASE"/>
    <property type="match status" value="1"/>
</dbReference>
<evidence type="ECO:0000313" key="7">
    <source>
        <dbReference type="Proteomes" id="UP000594261"/>
    </source>
</evidence>
<comment type="similarity">
    <text evidence="1">Belongs to the LDH/MDH superfamily. MDH type 2 family.</text>
</comment>
<feature type="domain" description="Lactate/malate dehydrogenase N-terminal" evidence="5">
    <location>
        <begin position="65"/>
        <end position="175"/>
    </location>
</feature>
<dbReference type="Pfam" id="PF00056">
    <property type="entry name" value="Ldh_1_N"/>
    <property type="match status" value="1"/>
</dbReference>
<dbReference type="InterPro" id="IPR036291">
    <property type="entry name" value="NAD(P)-bd_dom_sf"/>
</dbReference>
<organism evidence="6 7">
    <name type="scientific">Quercus lobata</name>
    <name type="common">Valley oak</name>
    <dbReference type="NCBI Taxonomy" id="97700"/>
    <lineage>
        <taxon>Eukaryota</taxon>
        <taxon>Viridiplantae</taxon>
        <taxon>Streptophyta</taxon>
        <taxon>Embryophyta</taxon>
        <taxon>Tracheophyta</taxon>
        <taxon>Spermatophyta</taxon>
        <taxon>Magnoliopsida</taxon>
        <taxon>eudicotyledons</taxon>
        <taxon>Gunneridae</taxon>
        <taxon>Pentapetalae</taxon>
        <taxon>rosids</taxon>
        <taxon>fabids</taxon>
        <taxon>Fagales</taxon>
        <taxon>Fagaceae</taxon>
        <taxon>Quercus</taxon>
    </lineage>
</organism>
<dbReference type="Gramene" id="QL12p027355:mrna">
    <property type="protein sequence ID" value="QL12p027355:mrna"/>
    <property type="gene ID" value="QL12p027355"/>
</dbReference>
<reference evidence="6" key="2">
    <citation type="submission" date="2021-01" db="UniProtKB">
        <authorList>
            <consortium name="EnsemblPlants"/>
        </authorList>
    </citation>
    <scope>IDENTIFICATION</scope>
</reference>
<sequence length="177" mass="19282">MKEKSLLISERGAIADRISPGVLKSLITLSDKPKKRFHCMVHGDTICNWHVDTLHGGDTICNWQIGYAIVPMIARGIMLGPNQPVILYLLDIEQAAESLNGISMELTDAAFPLLKGVVATTDVVEACRDVNIAVMLGGSPRKEITLRKDMLSTNASIYKAQALILEEHVAADCKVTI</sequence>
<dbReference type="GO" id="GO:0030060">
    <property type="term" value="F:L-malate dehydrogenase (NAD+) activity"/>
    <property type="evidence" value="ECO:0007669"/>
    <property type="project" value="UniProtKB-EC"/>
</dbReference>
<accession>A0A7N2N4M6</accession>
<keyword evidence="4" id="KW-0520">NAD</keyword>
<evidence type="ECO:0000313" key="6">
    <source>
        <dbReference type="EnsemblPlants" id="QL12p027355:mrna"/>
    </source>
</evidence>
<proteinExistence type="inferred from homology"/>
<dbReference type="InterPro" id="IPR001236">
    <property type="entry name" value="Lactate/malate_DH_N"/>
</dbReference>
<dbReference type="EC" id="1.1.1.37" evidence="2"/>
<dbReference type="InterPro" id="IPR010945">
    <property type="entry name" value="Malate_DH_type2"/>
</dbReference>
<evidence type="ECO:0000259" key="5">
    <source>
        <dbReference type="Pfam" id="PF00056"/>
    </source>
</evidence>
<dbReference type="GO" id="GO:0006108">
    <property type="term" value="P:malate metabolic process"/>
    <property type="evidence" value="ECO:0007669"/>
    <property type="project" value="InterPro"/>
</dbReference>
<reference evidence="6 7" key="1">
    <citation type="journal article" date="2016" name="G3 (Bethesda)">
        <title>First Draft Assembly and Annotation of the Genome of a California Endemic Oak Quercus lobata Nee (Fagaceae).</title>
        <authorList>
            <person name="Sork V.L."/>
            <person name="Fitz-Gibbon S.T."/>
            <person name="Puiu D."/>
            <person name="Crepeau M."/>
            <person name="Gugger P.F."/>
            <person name="Sherman R."/>
            <person name="Stevens K."/>
            <person name="Langley C.H."/>
            <person name="Pellegrini M."/>
            <person name="Salzberg S.L."/>
        </authorList>
    </citation>
    <scope>NUCLEOTIDE SEQUENCE [LARGE SCALE GENOMIC DNA]</scope>
    <source>
        <strain evidence="6 7">cv. SW786</strain>
    </source>
</reference>
<dbReference type="FunFam" id="3.40.50.720:FF:000010">
    <property type="entry name" value="Malate dehydrogenase"/>
    <property type="match status" value="1"/>
</dbReference>
<evidence type="ECO:0000256" key="1">
    <source>
        <dbReference type="ARBA" id="ARBA00009613"/>
    </source>
</evidence>
<evidence type="ECO:0000256" key="2">
    <source>
        <dbReference type="ARBA" id="ARBA00012995"/>
    </source>
</evidence>